<comment type="caution">
    <text evidence="2">The sequence shown here is derived from an EMBL/GenBank/DDBJ whole genome shotgun (WGS) entry which is preliminary data.</text>
</comment>
<dbReference type="SMART" id="SM00089">
    <property type="entry name" value="PKD"/>
    <property type="match status" value="1"/>
</dbReference>
<dbReference type="RefSeq" id="WP_302042494.1">
    <property type="nucleotide sequence ID" value="NZ_JAUKPO010000080.1"/>
</dbReference>
<dbReference type="InterPro" id="IPR000601">
    <property type="entry name" value="PKD_dom"/>
</dbReference>
<dbReference type="EMBL" id="JAUKPO010000080">
    <property type="protein sequence ID" value="MDO1451697.1"/>
    <property type="molecule type" value="Genomic_DNA"/>
</dbReference>
<proteinExistence type="predicted"/>
<evidence type="ECO:0000313" key="2">
    <source>
        <dbReference type="EMBL" id="MDO1451697.1"/>
    </source>
</evidence>
<protein>
    <submittedName>
        <fullName evidence="2">Kelch repeat-containing protein</fullName>
    </submittedName>
</protein>
<feature type="domain" description="PKD" evidence="1">
    <location>
        <begin position="54"/>
        <end position="103"/>
    </location>
</feature>
<name>A0ABT8RHW4_9BACT</name>
<keyword evidence="3" id="KW-1185">Reference proteome</keyword>
<dbReference type="Pfam" id="PF18911">
    <property type="entry name" value="PKD_4"/>
    <property type="match status" value="1"/>
</dbReference>
<dbReference type="InterPro" id="IPR022409">
    <property type="entry name" value="PKD/Chitinase_dom"/>
</dbReference>
<dbReference type="InterPro" id="IPR011043">
    <property type="entry name" value="Gal_Oxase/kelch_b-propeller"/>
</dbReference>
<evidence type="ECO:0000259" key="1">
    <source>
        <dbReference type="PROSITE" id="PS50093"/>
    </source>
</evidence>
<dbReference type="Gene3D" id="2.60.40.10">
    <property type="entry name" value="Immunoglobulins"/>
    <property type="match status" value="1"/>
</dbReference>
<dbReference type="CDD" id="cd00146">
    <property type="entry name" value="PKD"/>
    <property type="match status" value="1"/>
</dbReference>
<dbReference type="InterPro" id="IPR035986">
    <property type="entry name" value="PKD_dom_sf"/>
</dbReference>
<dbReference type="Proteomes" id="UP001168528">
    <property type="component" value="Unassembled WGS sequence"/>
</dbReference>
<reference evidence="2" key="1">
    <citation type="submission" date="2023-07" db="EMBL/GenBank/DDBJ databases">
        <title>The genome sequence of Rhodocytophaga aerolata KACC 12507.</title>
        <authorList>
            <person name="Zhang X."/>
        </authorList>
    </citation>
    <scope>NUCLEOTIDE SEQUENCE</scope>
    <source>
        <strain evidence="2">KACC 12507</strain>
    </source>
</reference>
<dbReference type="Gene3D" id="2.120.10.80">
    <property type="entry name" value="Kelch-type beta propeller"/>
    <property type="match status" value="1"/>
</dbReference>
<organism evidence="2 3">
    <name type="scientific">Rhodocytophaga aerolata</name>
    <dbReference type="NCBI Taxonomy" id="455078"/>
    <lineage>
        <taxon>Bacteria</taxon>
        <taxon>Pseudomonadati</taxon>
        <taxon>Bacteroidota</taxon>
        <taxon>Cytophagia</taxon>
        <taxon>Cytophagales</taxon>
        <taxon>Rhodocytophagaceae</taxon>
        <taxon>Rhodocytophaga</taxon>
    </lineage>
</organism>
<gene>
    <name evidence="2" type="ORF">Q0590_35820</name>
</gene>
<sequence length="410" mass="45845">MYKNLGLFLLFFLIILACKKSVETHPVEQPQASFEVTSVQKGQVTFKNLSLYATAYRWNFGDGTSSTEQHPQHQYKINGTYLVSLTVTGNGLSNSNSQSIVIEDLPMDKWTAGTDFPGGIRYMALSFFAANHWYAGFGYRANNEMLKDLWMYDQESNSWIQKNDAPTSFAGGISFVLDNKVYIGLGENGSGQSPFYEYTPETDSWKRLENFPGNNGLANVAATTFALKGKGYVVGGANSFSNKQCWMYSPQSDEWTRLSDFPGTDRHSAAGFVINNKAYVGTGVTKTGAGNQVVLSDFWEFDGDSGQWSKKADFPGKGRYGAAGFVIHGKGYIGLGWKDIRNASLEREIEYYTDLWQYSAEDNIWTKKSSLPQPAKTWPFLLTFQDRVWMGTGIGLDIKATKDIWEYSVQ</sequence>
<accession>A0ABT8RHW4</accession>
<dbReference type="InterPro" id="IPR013783">
    <property type="entry name" value="Ig-like_fold"/>
</dbReference>
<evidence type="ECO:0000313" key="3">
    <source>
        <dbReference type="Proteomes" id="UP001168528"/>
    </source>
</evidence>
<dbReference type="InterPro" id="IPR015915">
    <property type="entry name" value="Kelch-typ_b-propeller"/>
</dbReference>
<dbReference type="PROSITE" id="PS50093">
    <property type="entry name" value="PKD"/>
    <property type="match status" value="1"/>
</dbReference>
<dbReference type="PANTHER" id="PTHR45632">
    <property type="entry name" value="LD33804P"/>
    <property type="match status" value="1"/>
</dbReference>
<dbReference type="PROSITE" id="PS51257">
    <property type="entry name" value="PROKAR_LIPOPROTEIN"/>
    <property type="match status" value="1"/>
</dbReference>
<dbReference type="SUPFAM" id="SSF49299">
    <property type="entry name" value="PKD domain"/>
    <property type="match status" value="1"/>
</dbReference>
<dbReference type="SUPFAM" id="SSF50965">
    <property type="entry name" value="Galactose oxidase, central domain"/>
    <property type="match status" value="1"/>
</dbReference>